<keyword evidence="1" id="KW-1133">Transmembrane helix</keyword>
<accession>A0A9K3L822</accession>
<sequence>MMVKSSVSRTVAFLLLLGVLFLGCMQLTVAFEEDQETVPADYVVDTTQDDVTGDNYPPPPLVELLLKVMSMMQLAGIVLAMLGGNAFRMIGMQQPPSWYTNVVEKNAMPIAIFLYLLLPQVLSKYVVTGAFEVIMDQEITIFSKLATGRLPQMADLVEPLVKAGLVQI</sequence>
<evidence type="ECO:0000256" key="1">
    <source>
        <dbReference type="SAM" id="Phobius"/>
    </source>
</evidence>
<gene>
    <name evidence="3" type="ORF">IV203_001945</name>
</gene>
<reference evidence="3" key="1">
    <citation type="journal article" date="2021" name="Sci. Rep.">
        <title>Diploid genomic architecture of Nitzschia inconspicua, an elite biomass production diatom.</title>
        <authorList>
            <person name="Oliver A."/>
            <person name="Podell S."/>
            <person name="Pinowska A."/>
            <person name="Traller J.C."/>
            <person name="Smith S.R."/>
            <person name="McClure R."/>
            <person name="Beliaev A."/>
            <person name="Bohutskyi P."/>
            <person name="Hill E.A."/>
            <person name="Rabines A."/>
            <person name="Zheng H."/>
            <person name="Allen L.Z."/>
            <person name="Kuo A."/>
            <person name="Grigoriev I.V."/>
            <person name="Allen A.E."/>
            <person name="Hazlebeck D."/>
            <person name="Allen E.E."/>
        </authorList>
    </citation>
    <scope>NUCLEOTIDE SEQUENCE</scope>
    <source>
        <strain evidence="3">Hildebrandi</strain>
    </source>
</reference>
<evidence type="ECO:0000313" key="3">
    <source>
        <dbReference type="EMBL" id="KAG7357257.1"/>
    </source>
</evidence>
<reference evidence="3" key="2">
    <citation type="submission" date="2021-04" db="EMBL/GenBank/DDBJ databases">
        <authorList>
            <person name="Podell S."/>
        </authorList>
    </citation>
    <scope>NUCLEOTIDE SEQUENCE</scope>
    <source>
        <strain evidence="3">Hildebrandi</strain>
    </source>
</reference>
<dbReference type="PROSITE" id="PS51257">
    <property type="entry name" value="PROKAR_LIPOPROTEIN"/>
    <property type="match status" value="1"/>
</dbReference>
<dbReference type="GO" id="GO:0005789">
    <property type="term" value="C:endoplasmic reticulum membrane"/>
    <property type="evidence" value="ECO:0007669"/>
    <property type="project" value="TreeGrafter"/>
</dbReference>
<keyword evidence="1" id="KW-0472">Membrane</keyword>
<dbReference type="AlphaFoldDB" id="A0A9K3L822"/>
<keyword evidence="2" id="KW-0732">Signal</keyword>
<dbReference type="PANTHER" id="PTHR13544:SF0">
    <property type="entry name" value="THIOREDOXIN REDUCTASE-LIKE SELENOPROTEIN T"/>
    <property type="match status" value="1"/>
</dbReference>
<feature type="chain" id="PRO_5039928824" evidence="2">
    <location>
        <begin position="31"/>
        <end position="168"/>
    </location>
</feature>
<organism evidence="3 4">
    <name type="scientific">Nitzschia inconspicua</name>
    <dbReference type="NCBI Taxonomy" id="303405"/>
    <lineage>
        <taxon>Eukaryota</taxon>
        <taxon>Sar</taxon>
        <taxon>Stramenopiles</taxon>
        <taxon>Ochrophyta</taxon>
        <taxon>Bacillariophyta</taxon>
        <taxon>Bacillariophyceae</taxon>
        <taxon>Bacillariophycidae</taxon>
        <taxon>Bacillariales</taxon>
        <taxon>Bacillariaceae</taxon>
        <taxon>Nitzschia</taxon>
    </lineage>
</organism>
<evidence type="ECO:0000313" key="4">
    <source>
        <dbReference type="Proteomes" id="UP000693970"/>
    </source>
</evidence>
<name>A0A9K3L822_9STRA</name>
<protein>
    <submittedName>
        <fullName evidence="3">Uncharacterized protein</fullName>
    </submittedName>
</protein>
<dbReference type="Proteomes" id="UP000693970">
    <property type="component" value="Unassembled WGS sequence"/>
</dbReference>
<dbReference type="GO" id="GO:0045454">
    <property type="term" value="P:cell redox homeostasis"/>
    <property type="evidence" value="ECO:0007669"/>
    <property type="project" value="TreeGrafter"/>
</dbReference>
<keyword evidence="4" id="KW-1185">Reference proteome</keyword>
<feature type="transmembrane region" description="Helical" evidence="1">
    <location>
        <begin position="64"/>
        <end position="87"/>
    </location>
</feature>
<dbReference type="OrthoDB" id="60822at2759"/>
<evidence type="ECO:0000256" key="2">
    <source>
        <dbReference type="SAM" id="SignalP"/>
    </source>
</evidence>
<dbReference type="InterPro" id="IPR019389">
    <property type="entry name" value="Selenoprotein_T"/>
</dbReference>
<dbReference type="GO" id="GO:0004791">
    <property type="term" value="F:thioredoxin-disulfide reductase (NADPH) activity"/>
    <property type="evidence" value="ECO:0007669"/>
    <property type="project" value="TreeGrafter"/>
</dbReference>
<proteinExistence type="predicted"/>
<dbReference type="EMBL" id="JAGRRH010000015">
    <property type="protein sequence ID" value="KAG7357257.1"/>
    <property type="molecule type" value="Genomic_DNA"/>
</dbReference>
<dbReference type="PANTHER" id="PTHR13544">
    <property type="entry name" value="SELENOPROTEIN T"/>
    <property type="match status" value="1"/>
</dbReference>
<comment type="caution">
    <text evidence="3">The sequence shown here is derived from an EMBL/GenBank/DDBJ whole genome shotgun (WGS) entry which is preliminary data.</text>
</comment>
<feature type="signal peptide" evidence="2">
    <location>
        <begin position="1"/>
        <end position="30"/>
    </location>
</feature>
<keyword evidence="1" id="KW-0812">Transmembrane</keyword>